<dbReference type="Proteomes" id="UP000077202">
    <property type="component" value="Unassembled WGS sequence"/>
</dbReference>
<organism evidence="2 3">
    <name type="scientific">Marchantia polymorpha subsp. ruderalis</name>
    <dbReference type="NCBI Taxonomy" id="1480154"/>
    <lineage>
        <taxon>Eukaryota</taxon>
        <taxon>Viridiplantae</taxon>
        <taxon>Streptophyta</taxon>
        <taxon>Embryophyta</taxon>
        <taxon>Marchantiophyta</taxon>
        <taxon>Marchantiopsida</taxon>
        <taxon>Marchantiidae</taxon>
        <taxon>Marchantiales</taxon>
        <taxon>Marchantiaceae</taxon>
        <taxon>Marchantia</taxon>
    </lineage>
</organism>
<evidence type="ECO:0000313" key="3">
    <source>
        <dbReference type="Proteomes" id="UP000077202"/>
    </source>
</evidence>
<feature type="compositionally biased region" description="Polar residues" evidence="1">
    <location>
        <begin position="218"/>
        <end position="233"/>
    </location>
</feature>
<feature type="region of interest" description="Disordered" evidence="1">
    <location>
        <begin position="42"/>
        <end position="75"/>
    </location>
</feature>
<comment type="caution">
    <text evidence="2">The sequence shown here is derived from an EMBL/GenBank/DDBJ whole genome shotgun (WGS) entry which is preliminary data.</text>
</comment>
<keyword evidence="3" id="KW-1185">Reference proteome</keyword>
<evidence type="ECO:0000313" key="2">
    <source>
        <dbReference type="EMBL" id="OAE28120.1"/>
    </source>
</evidence>
<sequence length="263" mass="28866">MGWDGQGIKVKMRGFEVAKVSRERETKVGRLDEALALVGAGSSHLQHTQYESRKTPRDCTSASSPQSDPQLDTRSLEGAQLCRMKGGDYRTPLGNAPNVPTCPSGPSVARTSEELPLPFLSASLLRSALSLEDQHAQSAARGEVEERKGAVSCALVSKGQKMSGSFCWNREVPAVNDIASCRDDNGVGLRSMDSQRWRRRQVQDEEEESWSRRRRTTALCSSMDNTLHTIVQDKQSRSPGPRTHETGTSSNSAKEESFPGFRA</sequence>
<accession>A0A176W518</accession>
<proteinExistence type="predicted"/>
<name>A0A176W518_MARPO</name>
<feature type="compositionally biased region" description="Polar residues" evidence="1">
    <location>
        <begin position="58"/>
        <end position="73"/>
    </location>
</feature>
<gene>
    <name evidence="2" type="ORF">AXG93_638s1080</name>
</gene>
<reference evidence="2" key="1">
    <citation type="submission" date="2016-03" db="EMBL/GenBank/DDBJ databases">
        <title>Mechanisms controlling the formation of the plant cell surface in tip-growing cells are functionally conserved among land plants.</title>
        <authorList>
            <person name="Honkanen S."/>
            <person name="Jones V.A."/>
            <person name="Morieri G."/>
            <person name="Champion C."/>
            <person name="Hetherington A.J."/>
            <person name="Kelly S."/>
            <person name="Saint-Marcoux D."/>
            <person name="Proust H."/>
            <person name="Prescott H."/>
            <person name="Dolan L."/>
        </authorList>
    </citation>
    <scope>NUCLEOTIDE SEQUENCE [LARGE SCALE GENOMIC DNA]</scope>
    <source>
        <tissue evidence="2">Whole gametophyte</tissue>
    </source>
</reference>
<dbReference type="EMBL" id="LVLJ01001765">
    <property type="protein sequence ID" value="OAE28120.1"/>
    <property type="molecule type" value="Genomic_DNA"/>
</dbReference>
<evidence type="ECO:0000256" key="1">
    <source>
        <dbReference type="SAM" id="MobiDB-lite"/>
    </source>
</evidence>
<feature type="region of interest" description="Disordered" evidence="1">
    <location>
        <begin position="184"/>
        <end position="263"/>
    </location>
</feature>
<dbReference type="AlphaFoldDB" id="A0A176W518"/>
<protein>
    <submittedName>
        <fullName evidence="2">Uncharacterized protein</fullName>
    </submittedName>
</protein>